<reference evidence="1 2" key="1">
    <citation type="submission" date="2018-08" db="EMBL/GenBank/DDBJ databases">
        <title>Genome sequencing of Agrobacterium vitis strain ICMP 10754.</title>
        <authorList>
            <person name="Visnovsky S.B."/>
            <person name="Pitman A.R."/>
        </authorList>
    </citation>
    <scope>NUCLEOTIDE SEQUENCE [LARGE SCALE GENOMIC DNA]</scope>
    <source>
        <strain evidence="1 2">ICMP 10754</strain>
    </source>
</reference>
<dbReference type="Proteomes" id="UP000436911">
    <property type="component" value="Unassembled WGS sequence"/>
</dbReference>
<accession>A0A368NZW2</accession>
<gene>
    <name evidence="1" type="ORF">DXT89_06060</name>
</gene>
<dbReference type="OrthoDB" id="9808963at2"/>
<protein>
    <submittedName>
        <fullName evidence="1">Uncharacterized protein</fullName>
    </submittedName>
</protein>
<evidence type="ECO:0000313" key="1">
    <source>
        <dbReference type="EMBL" id="KAA3530285.1"/>
    </source>
</evidence>
<organism evidence="1 2">
    <name type="scientific">Agrobacterium vitis</name>
    <name type="common">Rhizobium vitis</name>
    <dbReference type="NCBI Taxonomy" id="373"/>
    <lineage>
        <taxon>Bacteria</taxon>
        <taxon>Pseudomonadati</taxon>
        <taxon>Pseudomonadota</taxon>
        <taxon>Alphaproteobacteria</taxon>
        <taxon>Hyphomicrobiales</taxon>
        <taxon>Rhizobiaceae</taxon>
        <taxon>Rhizobium/Agrobacterium group</taxon>
        <taxon>Agrobacterium</taxon>
    </lineage>
</organism>
<name>A0A368NZW2_AGRVI</name>
<sequence>MINRFVLILNEAVVVLACLTPGAEAMDRYYCAVDDGQLKLSIEAAFKEEPGWPLGNLRGVMVFKPGQSVSGEDRTVTGAVRLAMADMVQSRRDDRSFQLRTSSTSGEGGESMSVDIVLNASMQGEDINRFAGSYAVTVRPQGNTNPAAAVERDGALNCKRF</sequence>
<dbReference type="AlphaFoldDB" id="A0A368NZW2"/>
<dbReference type="EMBL" id="QUSG01000002">
    <property type="protein sequence ID" value="KAA3530285.1"/>
    <property type="molecule type" value="Genomic_DNA"/>
</dbReference>
<evidence type="ECO:0000313" key="2">
    <source>
        <dbReference type="Proteomes" id="UP000436911"/>
    </source>
</evidence>
<comment type="caution">
    <text evidence="1">The sequence shown here is derived from an EMBL/GenBank/DDBJ whole genome shotgun (WGS) entry which is preliminary data.</text>
</comment>
<dbReference type="RefSeq" id="WP_060717551.1">
    <property type="nucleotide sequence ID" value="NZ_CP055266.1"/>
</dbReference>
<proteinExistence type="predicted"/>
<dbReference type="GeneID" id="60680904"/>